<accession>A0A5C3PC28</accession>
<dbReference type="InParanoid" id="A0A5C3PC28"/>
<evidence type="ECO:0000313" key="2">
    <source>
        <dbReference type="EMBL" id="TFK83403.1"/>
    </source>
</evidence>
<feature type="compositionally biased region" description="Polar residues" evidence="1">
    <location>
        <begin position="147"/>
        <end position="162"/>
    </location>
</feature>
<reference evidence="2 3" key="1">
    <citation type="journal article" date="2019" name="Nat. Ecol. Evol.">
        <title>Megaphylogeny resolves global patterns of mushroom evolution.</title>
        <authorList>
            <person name="Varga T."/>
            <person name="Krizsan K."/>
            <person name="Foldi C."/>
            <person name="Dima B."/>
            <person name="Sanchez-Garcia M."/>
            <person name="Sanchez-Ramirez S."/>
            <person name="Szollosi G.J."/>
            <person name="Szarkandi J.G."/>
            <person name="Papp V."/>
            <person name="Albert L."/>
            <person name="Andreopoulos W."/>
            <person name="Angelini C."/>
            <person name="Antonin V."/>
            <person name="Barry K.W."/>
            <person name="Bougher N.L."/>
            <person name="Buchanan P."/>
            <person name="Buyck B."/>
            <person name="Bense V."/>
            <person name="Catcheside P."/>
            <person name="Chovatia M."/>
            <person name="Cooper J."/>
            <person name="Damon W."/>
            <person name="Desjardin D."/>
            <person name="Finy P."/>
            <person name="Geml J."/>
            <person name="Haridas S."/>
            <person name="Hughes K."/>
            <person name="Justo A."/>
            <person name="Karasinski D."/>
            <person name="Kautmanova I."/>
            <person name="Kiss B."/>
            <person name="Kocsube S."/>
            <person name="Kotiranta H."/>
            <person name="LaButti K.M."/>
            <person name="Lechner B.E."/>
            <person name="Liimatainen K."/>
            <person name="Lipzen A."/>
            <person name="Lukacs Z."/>
            <person name="Mihaltcheva S."/>
            <person name="Morgado L.N."/>
            <person name="Niskanen T."/>
            <person name="Noordeloos M.E."/>
            <person name="Ohm R.A."/>
            <person name="Ortiz-Santana B."/>
            <person name="Ovrebo C."/>
            <person name="Racz N."/>
            <person name="Riley R."/>
            <person name="Savchenko A."/>
            <person name="Shiryaev A."/>
            <person name="Soop K."/>
            <person name="Spirin V."/>
            <person name="Szebenyi C."/>
            <person name="Tomsovsky M."/>
            <person name="Tulloss R.E."/>
            <person name="Uehling J."/>
            <person name="Grigoriev I.V."/>
            <person name="Vagvolgyi C."/>
            <person name="Papp T."/>
            <person name="Martin F.M."/>
            <person name="Miettinen O."/>
            <person name="Hibbett D.S."/>
            <person name="Nagy L.G."/>
        </authorList>
    </citation>
    <scope>NUCLEOTIDE SEQUENCE [LARGE SCALE GENOMIC DNA]</scope>
    <source>
        <strain evidence="2 3">HHB13444</strain>
    </source>
</reference>
<keyword evidence="3" id="KW-1185">Reference proteome</keyword>
<evidence type="ECO:0000313" key="3">
    <source>
        <dbReference type="Proteomes" id="UP000308197"/>
    </source>
</evidence>
<gene>
    <name evidence="2" type="ORF">K466DRAFT_655250</name>
</gene>
<organism evidence="2 3">
    <name type="scientific">Polyporus arcularius HHB13444</name>
    <dbReference type="NCBI Taxonomy" id="1314778"/>
    <lineage>
        <taxon>Eukaryota</taxon>
        <taxon>Fungi</taxon>
        <taxon>Dikarya</taxon>
        <taxon>Basidiomycota</taxon>
        <taxon>Agaricomycotina</taxon>
        <taxon>Agaricomycetes</taxon>
        <taxon>Polyporales</taxon>
        <taxon>Polyporaceae</taxon>
        <taxon>Polyporus</taxon>
    </lineage>
</organism>
<evidence type="ECO:0000256" key="1">
    <source>
        <dbReference type="SAM" id="MobiDB-lite"/>
    </source>
</evidence>
<dbReference type="Proteomes" id="UP000308197">
    <property type="component" value="Unassembled WGS sequence"/>
</dbReference>
<sequence>MAQTAKAVAPAELFAVGDASKHLYADRLLTAKPAPHWIWPIKKIIAAYQTQKIIKYQKEGEDMLQKAEESIAEFREGPAVALRQEHARVASDFQEMYQNPDELTAPALRRKKHHARRSRNNIKISSEAFGARGTYRVLGGARDDNGMPSSIATVTTRSSPQDSLPKHPIIEPRAPAPEAHLLSRLERPDSETNRNPGLEGTIAWRLAQLSIVKEDPEESTSLPEGRESEPLCPGPSIAVPVAA</sequence>
<dbReference type="EMBL" id="ML211396">
    <property type="protein sequence ID" value="TFK83403.1"/>
    <property type="molecule type" value="Genomic_DNA"/>
</dbReference>
<protein>
    <submittedName>
        <fullName evidence="2">Uncharacterized protein</fullName>
    </submittedName>
</protein>
<dbReference type="AlphaFoldDB" id="A0A5C3PC28"/>
<feature type="region of interest" description="Disordered" evidence="1">
    <location>
        <begin position="214"/>
        <end position="243"/>
    </location>
</feature>
<proteinExistence type="predicted"/>
<feature type="region of interest" description="Disordered" evidence="1">
    <location>
        <begin position="140"/>
        <end position="174"/>
    </location>
</feature>
<name>A0A5C3PC28_9APHY</name>